<dbReference type="EMBL" id="CP020931">
    <property type="protein sequence ID" value="ARM83959.1"/>
    <property type="molecule type" value="Genomic_DNA"/>
</dbReference>
<protein>
    <submittedName>
        <fullName evidence="1">Uncharacterized protein</fullName>
    </submittedName>
</protein>
<evidence type="ECO:0000313" key="1">
    <source>
        <dbReference type="EMBL" id="ARM83959.1"/>
    </source>
</evidence>
<dbReference type="Proteomes" id="UP000193100">
    <property type="component" value="Chromosome"/>
</dbReference>
<name>A0A1W6K9H6_9GAMM</name>
<organism evidence="1 2">
    <name type="scientific">Marinobacter salarius</name>
    <dbReference type="NCBI Taxonomy" id="1420917"/>
    <lineage>
        <taxon>Bacteria</taxon>
        <taxon>Pseudomonadati</taxon>
        <taxon>Pseudomonadota</taxon>
        <taxon>Gammaproteobacteria</taxon>
        <taxon>Pseudomonadales</taxon>
        <taxon>Marinobacteraceae</taxon>
        <taxon>Marinobacter</taxon>
    </lineage>
</organism>
<sequence length="167" mass="18726">MPLSPGWFREIREEVSRSEAYGAENMKAPTQQQLNDPAWWDGEGLPPVGCECEYQSDKGPLSLDECTLDKHCIVDTWWSGDRLTVIAHVRMPFGHDFIDVPVVQNERNYQVSTILSSYIRPIRTQAERERDELVSIMKRTREGAVAGDVLGLCAGAIIAAGYRKGDS</sequence>
<accession>A0A1W6K9H6</accession>
<dbReference type="AlphaFoldDB" id="A0A1W6K9H6"/>
<evidence type="ECO:0000313" key="2">
    <source>
        <dbReference type="Proteomes" id="UP000193100"/>
    </source>
</evidence>
<reference evidence="1 2" key="1">
    <citation type="submission" date="2017-04" db="EMBL/GenBank/DDBJ databases">
        <title>Genome Sequence of Marinobacter salarius strain SMR5 Isolated from a culture of the Diatom Skeletonema marinoi.</title>
        <authorList>
            <person name="Topel M."/>
            <person name="Pinder M.I.M."/>
            <person name="Johansson O.N."/>
            <person name="Kourtchenko O."/>
            <person name="Godhe A."/>
            <person name="Clarke A.K."/>
        </authorList>
    </citation>
    <scope>NUCLEOTIDE SEQUENCE [LARGE SCALE GENOMIC DNA]</scope>
    <source>
        <strain evidence="1 2">SMR5</strain>
    </source>
</reference>
<gene>
    <name evidence="1" type="ORF">MARSALSMR5_01881</name>
</gene>
<proteinExistence type="predicted"/>